<dbReference type="EMBL" id="JBHTMB010000399">
    <property type="protein sequence ID" value="MFD1238300.1"/>
    <property type="molecule type" value="Genomic_DNA"/>
</dbReference>
<evidence type="ECO:0000313" key="1">
    <source>
        <dbReference type="EMBL" id="MFD1238300.1"/>
    </source>
</evidence>
<reference evidence="2" key="1">
    <citation type="journal article" date="2019" name="Int. J. Syst. Evol. Microbiol.">
        <title>The Global Catalogue of Microorganisms (GCM) 10K type strain sequencing project: providing services to taxonomists for standard genome sequencing and annotation.</title>
        <authorList>
            <consortium name="The Broad Institute Genomics Platform"/>
            <consortium name="The Broad Institute Genome Sequencing Center for Infectious Disease"/>
            <person name="Wu L."/>
            <person name="Ma J."/>
        </authorList>
    </citation>
    <scope>NUCLEOTIDE SEQUENCE [LARGE SCALE GENOMIC DNA]</scope>
    <source>
        <strain evidence="2">CCUG 49018</strain>
    </source>
</reference>
<proteinExistence type="predicted"/>
<organism evidence="1 2">
    <name type="scientific">Pseudonocardia benzenivorans</name>
    <dbReference type="NCBI Taxonomy" id="228005"/>
    <lineage>
        <taxon>Bacteria</taxon>
        <taxon>Bacillati</taxon>
        <taxon>Actinomycetota</taxon>
        <taxon>Actinomycetes</taxon>
        <taxon>Pseudonocardiales</taxon>
        <taxon>Pseudonocardiaceae</taxon>
        <taxon>Pseudonocardia</taxon>
    </lineage>
</organism>
<accession>A0ABW3VU33</accession>
<sequence>NQARRERVLAHEDLAKALTQPPLALDDPRKWTGWIPPRTDPEQTCSPWCGKHHDPCSNTQHRARINDSPIRAQLVEIAAEALRRETTPALDEIEP</sequence>
<feature type="non-terminal residue" evidence="1">
    <location>
        <position position="1"/>
    </location>
</feature>
<keyword evidence="2" id="KW-1185">Reference proteome</keyword>
<dbReference type="RefSeq" id="WP_379653480.1">
    <property type="nucleotide sequence ID" value="NZ_JBHTMB010000399.1"/>
</dbReference>
<name>A0ABW3VU33_9PSEU</name>
<evidence type="ECO:0000313" key="2">
    <source>
        <dbReference type="Proteomes" id="UP001597182"/>
    </source>
</evidence>
<gene>
    <name evidence="1" type="ORF">ACFQ34_33925</name>
</gene>
<comment type="caution">
    <text evidence="1">The sequence shown here is derived from an EMBL/GenBank/DDBJ whole genome shotgun (WGS) entry which is preliminary data.</text>
</comment>
<dbReference type="Proteomes" id="UP001597182">
    <property type="component" value="Unassembled WGS sequence"/>
</dbReference>
<protein>
    <submittedName>
        <fullName evidence="1">Uncharacterized protein</fullName>
    </submittedName>
</protein>